<dbReference type="EMBL" id="FQ312004">
    <property type="protein sequence ID" value="CBW23063.1"/>
    <property type="molecule type" value="Genomic_DNA"/>
</dbReference>
<dbReference type="AlphaFoldDB" id="E1WPA8"/>
<sequence>MKKNSYFILLLSVCMIGCSVQTKQNKELENIVKRDTAYVIEPFLRDGITYICKDEIMKPYLVDYNYSPPQKYEIDQITAKKQGNKIIVGTDCYITHKILSGTYWSIEKMGDSYSFPKTKLAILKTDKGEVRIAEVDGVLEDFCVLEVKYDNYEASTGIGAIYCELPKKKHTPIKNMKNDTLISANIFWFNDSVYFNFDTQKYDTIR</sequence>
<gene>
    <name evidence="1" type="ordered locus">BF638R_2557</name>
</gene>
<reference evidence="1 2" key="1">
    <citation type="journal article" date="2010" name="Microbiology">
        <title>Twenty-eight divergent polysaccharide loci specifying within- and amongst-strain capsule diversity in three strains of Bacteroides fragilis.</title>
        <authorList>
            <person name="Patrick S."/>
            <person name="Blakely G.W."/>
            <person name="Houston S."/>
            <person name="Moore J."/>
            <person name="Abratt V.R."/>
            <person name="Bertalan M."/>
            <person name="Cerdeno-Tarraga A.M."/>
            <person name="Quail M.A."/>
            <person name="Corton N."/>
            <person name="Corton C."/>
            <person name="Bignell A."/>
            <person name="Barron A."/>
            <person name="Clark L."/>
            <person name="Bentley S.D."/>
            <person name="Parkhill J."/>
        </authorList>
    </citation>
    <scope>NUCLEOTIDE SEQUENCE [LARGE SCALE GENOMIC DNA]</scope>
    <source>
        <strain evidence="1 2">638R</strain>
    </source>
</reference>
<protein>
    <submittedName>
        <fullName evidence="1">Putative exported protein</fullName>
    </submittedName>
</protein>
<dbReference type="Proteomes" id="UP000008560">
    <property type="component" value="Chromosome"/>
</dbReference>
<dbReference type="PATRIC" id="fig|862962.3.peg.2624"/>
<name>E1WPA8_BACF6</name>
<dbReference type="KEGG" id="bfg:BF638R_2557"/>
<dbReference type="RefSeq" id="WP_014298992.1">
    <property type="nucleotide sequence ID" value="NC_016776.1"/>
</dbReference>
<proteinExistence type="predicted"/>
<accession>E1WPA8</accession>
<dbReference type="HOGENOM" id="CLU_1552248_0_0_10"/>
<evidence type="ECO:0000313" key="1">
    <source>
        <dbReference type="EMBL" id="CBW23063.1"/>
    </source>
</evidence>
<organism evidence="1 2">
    <name type="scientific">Bacteroides fragilis (strain 638R)</name>
    <dbReference type="NCBI Taxonomy" id="862962"/>
    <lineage>
        <taxon>Bacteria</taxon>
        <taxon>Pseudomonadati</taxon>
        <taxon>Bacteroidota</taxon>
        <taxon>Bacteroidia</taxon>
        <taxon>Bacteroidales</taxon>
        <taxon>Bacteroidaceae</taxon>
        <taxon>Bacteroides</taxon>
    </lineage>
</organism>
<evidence type="ECO:0000313" key="2">
    <source>
        <dbReference type="Proteomes" id="UP000008560"/>
    </source>
</evidence>